<dbReference type="AlphaFoldDB" id="X0S5X6"/>
<dbReference type="EMBL" id="BARS01005639">
    <property type="protein sequence ID" value="GAF76419.1"/>
    <property type="molecule type" value="Genomic_DNA"/>
</dbReference>
<dbReference type="GO" id="GO:0009251">
    <property type="term" value="P:glucan catabolic process"/>
    <property type="evidence" value="ECO:0007669"/>
    <property type="project" value="TreeGrafter"/>
</dbReference>
<feature type="non-terminal residue" evidence="4">
    <location>
        <position position="1"/>
    </location>
</feature>
<dbReference type="PANTHER" id="PTHR31297:SF13">
    <property type="entry name" value="PUTATIVE-RELATED"/>
    <property type="match status" value="1"/>
</dbReference>
<name>X0S5X6_9ZZZZ</name>
<dbReference type="GO" id="GO:0005576">
    <property type="term" value="C:extracellular region"/>
    <property type="evidence" value="ECO:0007669"/>
    <property type="project" value="TreeGrafter"/>
</dbReference>
<evidence type="ECO:0000256" key="2">
    <source>
        <dbReference type="ARBA" id="ARBA00023295"/>
    </source>
</evidence>
<feature type="domain" description="Glycoside hydrolase family 5" evidence="3">
    <location>
        <begin position="1"/>
        <end position="206"/>
    </location>
</feature>
<dbReference type="SUPFAM" id="SSF51445">
    <property type="entry name" value="(Trans)glycosidases"/>
    <property type="match status" value="1"/>
</dbReference>
<evidence type="ECO:0000256" key="1">
    <source>
        <dbReference type="ARBA" id="ARBA00022801"/>
    </source>
</evidence>
<dbReference type="Pfam" id="PF00150">
    <property type="entry name" value="Cellulase"/>
    <property type="match status" value="1"/>
</dbReference>
<comment type="caution">
    <text evidence="4">The sequence shown here is derived from an EMBL/GenBank/DDBJ whole genome shotgun (WGS) entry which is preliminary data.</text>
</comment>
<proteinExistence type="predicted"/>
<keyword evidence="1" id="KW-0378">Hydrolase</keyword>
<dbReference type="GO" id="GO:0008422">
    <property type="term" value="F:beta-glucosidase activity"/>
    <property type="evidence" value="ECO:0007669"/>
    <property type="project" value="TreeGrafter"/>
</dbReference>
<reference evidence="4" key="1">
    <citation type="journal article" date="2014" name="Front. Microbiol.">
        <title>High frequency of phylogenetically diverse reductive dehalogenase-homologous genes in deep subseafloor sedimentary metagenomes.</title>
        <authorList>
            <person name="Kawai M."/>
            <person name="Futagami T."/>
            <person name="Toyoda A."/>
            <person name="Takaki Y."/>
            <person name="Nishi S."/>
            <person name="Hori S."/>
            <person name="Arai W."/>
            <person name="Tsubouchi T."/>
            <person name="Morono Y."/>
            <person name="Uchiyama I."/>
            <person name="Ito T."/>
            <person name="Fujiyama A."/>
            <person name="Inagaki F."/>
            <person name="Takami H."/>
        </authorList>
    </citation>
    <scope>NUCLEOTIDE SEQUENCE</scope>
    <source>
        <strain evidence="4">Expedition CK06-06</strain>
    </source>
</reference>
<sequence length="275" mass="32801">ILDLHAAPGAQNPDWHSDSDGQARLWKKKSLQKQYFAIWRRIAKRYKNETTIAGYDVLNEPVPANPKILPKFYAQVIKEIRKVDKNHILFLEAHNYGQNLKILGQPKGKNIAYSIHVYQPINFTFNFQPHLRYPGKIDGKYWDKKRVYDYIAQYQKLSEKWQVPIFVGEFGINYRSPKRYGELRYLSDVLDCFRKFGFHWTYWSYKAIAGDLYPDGIWQYLPNSPWVKREGPVLGWENFYSLWKKHKQQIAASWKTVKFTENKYISRLLSKYFNT</sequence>
<evidence type="ECO:0000259" key="3">
    <source>
        <dbReference type="Pfam" id="PF00150"/>
    </source>
</evidence>
<accession>X0S5X6</accession>
<dbReference type="GO" id="GO:0009986">
    <property type="term" value="C:cell surface"/>
    <property type="evidence" value="ECO:0007669"/>
    <property type="project" value="TreeGrafter"/>
</dbReference>
<dbReference type="InterPro" id="IPR050386">
    <property type="entry name" value="Glycosyl_hydrolase_5"/>
</dbReference>
<dbReference type="PANTHER" id="PTHR31297">
    <property type="entry name" value="GLUCAN ENDO-1,6-BETA-GLUCOSIDASE B"/>
    <property type="match status" value="1"/>
</dbReference>
<evidence type="ECO:0000313" key="4">
    <source>
        <dbReference type="EMBL" id="GAF76419.1"/>
    </source>
</evidence>
<dbReference type="InterPro" id="IPR017853">
    <property type="entry name" value="GH"/>
</dbReference>
<keyword evidence="2" id="KW-0326">Glycosidase</keyword>
<organism evidence="4">
    <name type="scientific">marine sediment metagenome</name>
    <dbReference type="NCBI Taxonomy" id="412755"/>
    <lineage>
        <taxon>unclassified sequences</taxon>
        <taxon>metagenomes</taxon>
        <taxon>ecological metagenomes</taxon>
    </lineage>
</organism>
<dbReference type="InterPro" id="IPR001547">
    <property type="entry name" value="Glyco_hydro_5"/>
</dbReference>
<gene>
    <name evidence="4" type="ORF">S01H1_11058</name>
</gene>
<dbReference type="Gene3D" id="3.20.20.80">
    <property type="entry name" value="Glycosidases"/>
    <property type="match status" value="1"/>
</dbReference>
<protein>
    <recommendedName>
        <fullName evidence="3">Glycoside hydrolase family 5 domain-containing protein</fullName>
    </recommendedName>
</protein>